<accession>A0A9W6X4A8</accession>
<dbReference type="SUPFAM" id="SSF56672">
    <property type="entry name" value="DNA/RNA polymerases"/>
    <property type="match status" value="1"/>
</dbReference>
<dbReference type="Pfam" id="PF17919">
    <property type="entry name" value="RT_RNaseH_2"/>
    <property type="match status" value="1"/>
</dbReference>
<dbReference type="AlphaFoldDB" id="A0A9W6X4A8"/>
<sequence>MSSRTTSRKLDRSHLSWVVDPRLPRDEPRSAAERRRPRTGDDAPDRDADERSKWARAQVAFVILKNKIATAPVLKHFDPERIPVIVMYASKWAISAALMQEHDGVCMPVTFTSRTLKPNELNYCREGSAGAPSNLECLLYAARDEIDQGLDATLNIGVADALTRPSRPAGNWAALLSPWTLELVKYTRGEDEILGTIAASITPRENVDSILSSIAPKKRPREAVTVFPPTVEADEELLVVSFDGSAHVKRDGGACSAIVWKLPDWTVVAAESRFMPDLTVNEAEYQGLLLLRSWPTHEFKHVKRDWNQSADRVASAALQRQEGAVVTLEADRQDLVGLNRLPELLLLTDASPAAHVAAATRSQTRRRAPPAVLQSDVVQHMRAERIGQAQSKEKWIEDLKAYLNGALHKLSVDEAQACSKIAADYELDVSGLLLYCPRTTHAGSDRDLDARLVVPETLQQDVLHHYHTSLEGGHQEIWRTYQLVRAHPSPAGECARFPSGLPLARSFPECAALRGRVYRL</sequence>
<dbReference type="OrthoDB" id="120865at2759"/>
<dbReference type="GO" id="GO:0003824">
    <property type="term" value="F:catalytic activity"/>
    <property type="evidence" value="ECO:0007669"/>
    <property type="project" value="UniProtKB-KW"/>
</dbReference>
<evidence type="ECO:0000259" key="3">
    <source>
        <dbReference type="Pfam" id="PF17919"/>
    </source>
</evidence>
<feature type="region of interest" description="Disordered" evidence="2">
    <location>
        <begin position="21"/>
        <end position="51"/>
    </location>
</feature>
<evidence type="ECO:0000313" key="4">
    <source>
        <dbReference type="EMBL" id="GMF29744.1"/>
    </source>
</evidence>
<keyword evidence="5" id="KW-1185">Reference proteome</keyword>
<feature type="domain" description="Reverse transcriptase/retrotransposon-derived protein RNase H-like" evidence="3">
    <location>
        <begin position="57"/>
        <end position="123"/>
    </location>
</feature>
<dbReference type="PANTHER" id="PTHR37984:SF5">
    <property type="entry name" value="PROTEIN NYNRIN-LIKE"/>
    <property type="match status" value="1"/>
</dbReference>
<protein>
    <submittedName>
        <fullName evidence="4">Unnamed protein product</fullName>
    </submittedName>
</protein>
<organism evidence="4 5">
    <name type="scientific">Phytophthora lilii</name>
    <dbReference type="NCBI Taxonomy" id="2077276"/>
    <lineage>
        <taxon>Eukaryota</taxon>
        <taxon>Sar</taxon>
        <taxon>Stramenopiles</taxon>
        <taxon>Oomycota</taxon>
        <taxon>Peronosporomycetes</taxon>
        <taxon>Peronosporales</taxon>
        <taxon>Peronosporaceae</taxon>
        <taxon>Phytophthora</taxon>
    </lineage>
</organism>
<evidence type="ECO:0000256" key="2">
    <source>
        <dbReference type="SAM" id="MobiDB-lite"/>
    </source>
</evidence>
<proteinExistence type="predicted"/>
<dbReference type="InterPro" id="IPR043502">
    <property type="entry name" value="DNA/RNA_pol_sf"/>
</dbReference>
<dbReference type="Gene3D" id="1.10.340.70">
    <property type="match status" value="1"/>
</dbReference>
<feature type="compositionally biased region" description="Basic and acidic residues" evidence="2">
    <location>
        <begin position="22"/>
        <end position="51"/>
    </location>
</feature>
<gene>
    <name evidence="4" type="ORF">Plil01_001264700</name>
</gene>
<dbReference type="InterPro" id="IPR050951">
    <property type="entry name" value="Retrovirus_Pol_polyprotein"/>
</dbReference>
<keyword evidence="1" id="KW-0511">Multifunctional enzyme</keyword>
<dbReference type="InterPro" id="IPR041577">
    <property type="entry name" value="RT_RNaseH_2"/>
</dbReference>
<evidence type="ECO:0000313" key="5">
    <source>
        <dbReference type="Proteomes" id="UP001165083"/>
    </source>
</evidence>
<dbReference type="PANTHER" id="PTHR37984">
    <property type="entry name" value="PROTEIN CBG26694"/>
    <property type="match status" value="1"/>
</dbReference>
<name>A0A9W6X4A8_9STRA</name>
<evidence type="ECO:0000256" key="1">
    <source>
        <dbReference type="ARBA" id="ARBA00023268"/>
    </source>
</evidence>
<comment type="caution">
    <text evidence="4">The sequence shown here is derived from an EMBL/GenBank/DDBJ whole genome shotgun (WGS) entry which is preliminary data.</text>
</comment>
<dbReference type="Proteomes" id="UP001165083">
    <property type="component" value="Unassembled WGS sequence"/>
</dbReference>
<dbReference type="EMBL" id="BSXW01000795">
    <property type="protein sequence ID" value="GMF29744.1"/>
    <property type="molecule type" value="Genomic_DNA"/>
</dbReference>
<reference evidence="4" key="1">
    <citation type="submission" date="2023-04" db="EMBL/GenBank/DDBJ databases">
        <title>Phytophthora lilii NBRC 32176.</title>
        <authorList>
            <person name="Ichikawa N."/>
            <person name="Sato H."/>
            <person name="Tonouchi N."/>
        </authorList>
    </citation>
    <scope>NUCLEOTIDE SEQUENCE</scope>
    <source>
        <strain evidence="4">NBRC 32176</strain>
    </source>
</reference>